<dbReference type="GO" id="GO:0005764">
    <property type="term" value="C:lysosome"/>
    <property type="evidence" value="ECO:0007669"/>
    <property type="project" value="TreeGrafter"/>
</dbReference>
<keyword evidence="8" id="KW-1185">Reference proteome</keyword>
<evidence type="ECO:0000256" key="4">
    <source>
        <dbReference type="ARBA" id="ARBA00022801"/>
    </source>
</evidence>
<comment type="catalytic activity">
    <reaction evidence="1">
        <text>Hydrolysis of terminal non-reducing N-acetyl-D-hexosamine residues in N-acetyl-beta-D-hexosaminides.</text>
        <dbReference type="EC" id="3.2.1.52"/>
    </reaction>
</comment>
<feature type="region of interest" description="Disordered" evidence="5">
    <location>
        <begin position="229"/>
        <end position="252"/>
    </location>
</feature>
<reference evidence="7 8" key="1">
    <citation type="journal article" date="2021" name="Elife">
        <title>Chloroplast acquisition without the gene transfer in kleptoplastic sea slugs, Plakobranchus ocellatus.</title>
        <authorList>
            <person name="Maeda T."/>
            <person name="Takahashi S."/>
            <person name="Yoshida T."/>
            <person name="Shimamura S."/>
            <person name="Takaki Y."/>
            <person name="Nagai Y."/>
            <person name="Toyoda A."/>
            <person name="Suzuki Y."/>
            <person name="Arimoto A."/>
            <person name="Ishii H."/>
            <person name="Satoh N."/>
            <person name="Nishiyama T."/>
            <person name="Hasebe M."/>
            <person name="Maruyama T."/>
            <person name="Minagawa J."/>
            <person name="Obokata J."/>
            <person name="Shigenobu S."/>
        </authorList>
    </citation>
    <scope>NUCLEOTIDE SEQUENCE [LARGE SCALE GENOMIC DNA]</scope>
</reference>
<organism evidence="7 8">
    <name type="scientific">Elysia marginata</name>
    <dbReference type="NCBI Taxonomy" id="1093978"/>
    <lineage>
        <taxon>Eukaryota</taxon>
        <taxon>Metazoa</taxon>
        <taxon>Spiralia</taxon>
        <taxon>Lophotrochozoa</taxon>
        <taxon>Mollusca</taxon>
        <taxon>Gastropoda</taxon>
        <taxon>Heterobranchia</taxon>
        <taxon>Euthyneura</taxon>
        <taxon>Panpulmonata</taxon>
        <taxon>Sacoglossa</taxon>
        <taxon>Placobranchoidea</taxon>
        <taxon>Plakobranchidae</taxon>
        <taxon>Elysia</taxon>
    </lineage>
</organism>
<keyword evidence="4" id="KW-0378">Hydrolase</keyword>
<proteinExistence type="inferred from homology"/>
<dbReference type="Proteomes" id="UP000762676">
    <property type="component" value="Unassembled WGS sequence"/>
</dbReference>
<dbReference type="InterPro" id="IPR017853">
    <property type="entry name" value="GH"/>
</dbReference>
<comment type="caution">
    <text evidence="7">The sequence shown here is derived from an EMBL/GenBank/DDBJ whole genome shotgun (WGS) entry which is preliminary data.</text>
</comment>
<gene>
    <name evidence="7" type="ORF">ElyMa_005248600</name>
</gene>
<evidence type="ECO:0000313" key="7">
    <source>
        <dbReference type="EMBL" id="GFS27231.1"/>
    </source>
</evidence>
<dbReference type="PRINTS" id="PR00738">
    <property type="entry name" value="GLHYDRLASE20"/>
</dbReference>
<dbReference type="PANTHER" id="PTHR22600">
    <property type="entry name" value="BETA-HEXOSAMINIDASE"/>
    <property type="match status" value="1"/>
</dbReference>
<dbReference type="GO" id="GO:0004563">
    <property type="term" value="F:beta-N-acetylhexosaminidase activity"/>
    <property type="evidence" value="ECO:0007669"/>
    <property type="project" value="UniProtKB-EC"/>
</dbReference>
<evidence type="ECO:0000313" key="8">
    <source>
        <dbReference type="Proteomes" id="UP000762676"/>
    </source>
</evidence>
<evidence type="ECO:0000256" key="1">
    <source>
        <dbReference type="ARBA" id="ARBA00001231"/>
    </source>
</evidence>
<dbReference type="AlphaFoldDB" id="A0AAV4K2Z5"/>
<evidence type="ECO:0000259" key="6">
    <source>
        <dbReference type="Pfam" id="PF00728"/>
    </source>
</evidence>
<dbReference type="PANTHER" id="PTHR22600:SF21">
    <property type="entry name" value="BETA-HEXOSAMINIDASE A"/>
    <property type="match status" value="1"/>
</dbReference>
<accession>A0AAV4K2Z5</accession>
<name>A0AAV4K2Z5_9GAST</name>
<dbReference type="GO" id="GO:0006689">
    <property type="term" value="P:ganglioside catabolic process"/>
    <property type="evidence" value="ECO:0007669"/>
    <property type="project" value="TreeGrafter"/>
</dbReference>
<dbReference type="GO" id="GO:0005975">
    <property type="term" value="P:carbohydrate metabolic process"/>
    <property type="evidence" value="ECO:0007669"/>
    <property type="project" value="InterPro"/>
</dbReference>
<evidence type="ECO:0000256" key="2">
    <source>
        <dbReference type="ARBA" id="ARBA00006285"/>
    </source>
</evidence>
<dbReference type="GO" id="GO:0016020">
    <property type="term" value="C:membrane"/>
    <property type="evidence" value="ECO:0007669"/>
    <property type="project" value="TreeGrafter"/>
</dbReference>
<dbReference type="Gene3D" id="3.20.20.80">
    <property type="entry name" value="Glycosidases"/>
    <property type="match status" value="1"/>
</dbReference>
<sequence length="252" mass="28067">MTLLTYSLFAPGSSESVASAYSVILRVNVLHLFRSCANSLMVCRSFEVLFFLNSLISGTSAQKDLVLGGEACMWGEYVDNTVAISRTWPRASAVAERLWSPESVKDPNTAGPRLKEHRCRMVRRLTGKYQQTDKLVSYKRGNALKTAEEQLKRWAEHFQELVNRPIPEDPPHIPAADSNLPINCEEPSKLEIRKAITSLRNWKAAGPDGIPAEAIISDMETSIDNVSQSYSKDLGEGKYQTRGKRGISSSYL</sequence>
<dbReference type="EMBL" id="BMAT01010462">
    <property type="protein sequence ID" value="GFS27231.1"/>
    <property type="molecule type" value="Genomic_DNA"/>
</dbReference>
<dbReference type="InterPro" id="IPR015883">
    <property type="entry name" value="Glyco_hydro_20_cat"/>
</dbReference>
<feature type="domain" description="Glycoside hydrolase family 20 catalytic" evidence="6">
    <location>
        <begin position="59"/>
        <end position="101"/>
    </location>
</feature>
<comment type="similarity">
    <text evidence="2">Belongs to the glycosyl hydrolase 20 family.</text>
</comment>
<dbReference type="SUPFAM" id="SSF51445">
    <property type="entry name" value="(Trans)glycosidases"/>
    <property type="match status" value="1"/>
</dbReference>
<dbReference type="InterPro" id="IPR025705">
    <property type="entry name" value="Beta_hexosaminidase_sua/sub"/>
</dbReference>
<dbReference type="EC" id="3.2.1.52" evidence="3"/>
<dbReference type="Pfam" id="PF00728">
    <property type="entry name" value="Glyco_hydro_20"/>
    <property type="match status" value="1"/>
</dbReference>
<dbReference type="GO" id="GO:0030203">
    <property type="term" value="P:glycosaminoglycan metabolic process"/>
    <property type="evidence" value="ECO:0007669"/>
    <property type="project" value="TreeGrafter"/>
</dbReference>
<evidence type="ECO:0000256" key="3">
    <source>
        <dbReference type="ARBA" id="ARBA00012663"/>
    </source>
</evidence>
<protein>
    <recommendedName>
        <fullName evidence="3">beta-N-acetylhexosaminidase</fullName>
        <ecNumber evidence="3">3.2.1.52</ecNumber>
    </recommendedName>
</protein>
<evidence type="ECO:0000256" key="5">
    <source>
        <dbReference type="SAM" id="MobiDB-lite"/>
    </source>
</evidence>